<accession>C6HC10</accession>
<dbReference type="GO" id="GO:0000175">
    <property type="term" value="F:3'-5'-RNA exonuclease activity"/>
    <property type="evidence" value="ECO:0007669"/>
    <property type="project" value="TreeGrafter"/>
</dbReference>
<name>C6HC10_AJECH</name>
<dbReference type="GO" id="GO:0005634">
    <property type="term" value="C:nucleus"/>
    <property type="evidence" value="ECO:0007669"/>
    <property type="project" value="TreeGrafter"/>
</dbReference>
<dbReference type="OMA" id="FAITPWF"/>
<dbReference type="OrthoDB" id="414075at2759"/>
<protein>
    <submittedName>
        <fullName evidence="2">CAF1 family ribonuclease</fullName>
    </submittedName>
</protein>
<dbReference type="eggNOG" id="KOG1990">
    <property type="taxonomic scope" value="Eukaryota"/>
</dbReference>
<evidence type="ECO:0000256" key="1">
    <source>
        <dbReference type="ARBA" id="ARBA00008372"/>
    </source>
</evidence>
<proteinExistence type="inferred from homology"/>
<dbReference type="InterPro" id="IPR051181">
    <property type="entry name" value="CAF1_poly(A)_ribonucleases"/>
</dbReference>
<dbReference type="Pfam" id="PF04857">
    <property type="entry name" value="CAF1"/>
    <property type="match status" value="1"/>
</dbReference>
<organism evidence="2 3">
    <name type="scientific">Ajellomyces capsulatus (strain H143)</name>
    <name type="common">Darling's disease fungus</name>
    <name type="synonym">Histoplasma capsulatum</name>
    <dbReference type="NCBI Taxonomy" id="544712"/>
    <lineage>
        <taxon>Eukaryota</taxon>
        <taxon>Fungi</taxon>
        <taxon>Dikarya</taxon>
        <taxon>Ascomycota</taxon>
        <taxon>Pezizomycotina</taxon>
        <taxon>Eurotiomycetes</taxon>
        <taxon>Eurotiomycetidae</taxon>
        <taxon>Onygenales</taxon>
        <taxon>Ajellomycetaceae</taxon>
        <taxon>Histoplasma</taxon>
    </lineage>
</organism>
<dbReference type="Gene3D" id="3.30.420.10">
    <property type="entry name" value="Ribonuclease H-like superfamily/Ribonuclease H"/>
    <property type="match status" value="1"/>
</dbReference>
<dbReference type="SUPFAM" id="SSF53098">
    <property type="entry name" value="Ribonuclease H-like"/>
    <property type="match status" value="1"/>
</dbReference>
<dbReference type="PANTHER" id="PTHR15092:SF22">
    <property type="entry name" value="POLY(A)-SPECIFIC RIBONUCLEASE PNLDC1"/>
    <property type="match status" value="1"/>
</dbReference>
<gene>
    <name evidence="2" type="ORF">HCDG_03559</name>
</gene>
<dbReference type="AlphaFoldDB" id="C6HC10"/>
<dbReference type="GO" id="GO:1990431">
    <property type="term" value="P:priRNA 3'-end processing"/>
    <property type="evidence" value="ECO:0007669"/>
    <property type="project" value="TreeGrafter"/>
</dbReference>
<dbReference type="STRING" id="544712.C6HC10"/>
<dbReference type="InterPro" id="IPR006941">
    <property type="entry name" value="RNase_CAF1"/>
</dbReference>
<dbReference type="GO" id="GO:1990432">
    <property type="term" value="P:siRNA 3'-end processing"/>
    <property type="evidence" value="ECO:0007669"/>
    <property type="project" value="TreeGrafter"/>
</dbReference>
<dbReference type="GO" id="GO:0003723">
    <property type="term" value="F:RNA binding"/>
    <property type="evidence" value="ECO:0007669"/>
    <property type="project" value="TreeGrafter"/>
</dbReference>
<sequence length="535" mass="60677">MDVTKQSFSQHLPRLLNDLAESTFVALDLEFSGIVARQSGPNPGSDLWGEKQTLQARYEEVKYAAETYQVLQIGLTFAREDTETDMDPESQAFLTQVRRLIDAWINETGDKEDYLNIPEPCPLENGNTESPLGSWRFSLNSYQKRLVHQLVRVEYPSLVSIGRQTFVQIIPYDKQREESIRVDKSRALRERVIQKTGFRWIVEGMVGGGLSAMDPRVFLSCISNSAPVNTSTSALLRYSDDLQLKLKSRQPVLVGHNLFTDLINFYKCFIGDLPDRIEDFKNAIHALFPLVIDTKYMATHNCSSMTPSSSLTEINDKLEQRRTPRILLDPEHDKYVDEKPLHEAGYDSLLTAKVLIRLAAELLGEGTISSPSSPPITESIVLDSWPRTPLKTTSSIRKRIENKGEKLIDVDEPDCSDSKSFSSSTSVMSIFNRPPIRKDKSTPKQAPVDWRTESEVCRIRSLFSEQPADGENGTLKSQLLSLDSNSPFRKLREKAVSQRKRQNSRLIPPFSDDFWDSYGNKLRVFGTLEEICDLN</sequence>
<dbReference type="InterPro" id="IPR012337">
    <property type="entry name" value="RNaseH-like_sf"/>
</dbReference>
<dbReference type="InterPro" id="IPR036397">
    <property type="entry name" value="RNaseH_sf"/>
</dbReference>
<dbReference type="EMBL" id="GG692422">
    <property type="protein sequence ID" value="EER42100.1"/>
    <property type="molecule type" value="Genomic_DNA"/>
</dbReference>
<dbReference type="GO" id="GO:0000289">
    <property type="term" value="P:nuclear-transcribed mRNA poly(A) tail shortening"/>
    <property type="evidence" value="ECO:0007669"/>
    <property type="project" value="TreeGrafter"/>
</dbReference>
<evidence type="ECO:0000313" key="3">
    <source>
        <dbReference type="Proteomes" id="UP000002624"/>
    </source>
</evidence>
<evidence type="ECO:0000313" key="2">
    <source>
        <dbReference type="EMBL" id="EER42100.1"/>
    </source>
</evidence>
<dbReference type="PANTHER" id="PTHR15092">
    <property type="entry name" value="POLY A -SPECIFIC RIBONUCLEASE/TARGET OF EGR1, MEMBER 1"/>
    <property type="match status" value="1"/>
</dbReference>
<dbReference type="VEuPathDB" id="FungiDB:HCDG_03559"/>
<reference evidence="3" key="1">
    <citation type="submission" date="2009-05" db="EMBL/GenBank/DDBJ databases">
        <title>The genome sequence of Ajellomyces capsulatus strain H143.</title>
        <authorList>
            <person name="Champion M."/>
            <person name="Cuomo C.A."/>
            <person name="Ma L.-J."/>
            <person name="Henn M.R."/>
            <person name="Sil A."/>
            <person name="Goldman B."/>
            <person name="Young S.K."/>
            <person name="Kodira C.D."/>
            <person name="Zeng Q."/>
            <person name="Koehrsen M."/>
            <person name="Alvarado L."/>
            <person name="Berlin A.M."/>
            <person name="Borenstein D."/>
            <person name="Chen Z."/>
            <person name="Engels R."/>
            <person name="Freedman E."/>
            <person name="Gellesch M."/>
            <person name="Goldberg J."/>
            <person name="Griggs A."/>
            <person name="Gujja S."/>
            <person name="Heiman D.I."/>
            <person name="Hepburn T.A."/>
            <person name="Howarth C."/>
            <person name="Jen D."/>
            <person name="Larson L."/>
            <person name="Lewis B."/>
            <person name="Mehta T."/>
            <person name="Park D."/>
            <person name="Pearson M."/>
            <person name="Roberts A."/>
            <person name="Saif S."/>
            <person name="Shea T.D."/>
            <person name="Shenoy N."/>
            <person name="Sisk P."/>
            <person name="Stolte C."/>
            <person name="Sykes S."/>
            <person name="Walk T."/>
            <person name="White J."/>
            <person name="Yandava C."/>
            <person name="Klein B."/>
            <person name="McEwen J.G."/>
            <person name="Puccia R."/>
            <person name="Goldman G.H."/>
            <person name="Felipe M.S."/>
            <person name="Nino-Vega G."/>
            <person name="San-Blas G."/>
            <person name="Taylor J.W."/>
            <person name="Mendoza L."/>
            <person name="Galagan J.E."/>
            <person name="Nusbaum C."/>
            <person name="Birren B.W."/>
        </authorList>
    </citation>
    <scope>NUCLEOTIDE SEQUENCE [LARGE SCALE GENOMIC DNA]</scope>
    <source>
        <strain evidence="3">H143</strain>
    </source>
</reference>
<dbReference type="HOGENOM" id="CLU_022380_0_0_1"/>
<comment type="similarity">
    <text evidence="1">Belongs to the CAF1 family.</text>
</comment>
<dbReference type="Proteomes" id="UP000002624">
    <property type="component" value="Unassembled WGS sequence"/>
</dbReference>